<organism evidence="2 3">
    <name type="scientific">Nelumbo nucifera</name>
    <name type="common">Sacred lotus</name>
    <dbReference type="NCBI Taxonomy" id="4432"/>
    <lineage>
        <taxon>Eukaryota</taxon>
        <taxon>Viridiplantae</taxon>
        <taxon>Streptophyta</taxon>
        <taxon>Embryophyta</taxon>
        <taxon>Tracheophyta</taxon>
        <taxon>Spermatophyta</taxon>
        <taxon>Magnoliopsida</taxon>
        <taxon>Proteales</taxon>
        <taxon>Nelumbonaceae</taxon>
        <taxon>Nelumbo</taxon>
    </lineage>
</organism>
<gene>
    <name evidence="2" type="ORF">HUJ06_004273</name>
</gene>
<name>A0A822ZMP0_NELNU</name>
<dbReference type="EMBL" id="DUZY01000007">
    <property type="protein sequence ID" value="DAD46043.1"/>
    <property type="molecule type" value="Genomic_DNA"/>
</dbReference>
<comment type="caution">
    <text evidence="2">The sequence shown here is derived from an EMBL/GenBank/DDBJ whole genome shotgun (WGS) entry which is preliminary data.</text>
</comment>
<feature type="chain" id="PRO_5032647180" evidence="1">
    <location>
        <begin position="27"/>
        <end position="62"/>
    </location>
</feature>
<evidence type="ECO:0000313" key="3">
    <source>
        <dbReference type="Proteomes" id="UP000607653"/>
    </source>
</evidence>
<feature type="signal peptide" evidence="1">
    <location>
        <begin position="1"/>
        <end position="26"/>
    </location>
</feature>
<reference evidence="2 3" key="1">
    <citation type="journal article" date="2020" name="Mol. Biol. Evol.">
        <title>Distinct Expression and Methylation Patterns for Genes with Different Fates following a Single Whole-Genome Duplication in Flowering Plants.</title>
        <authorList>
            <person name="Shi T."/>
            <person name="Rahmani R.S."/>
            <person name="Gugger P.F."/>
            <person name="Wang M."/>
            <person name="Li H."/>
            <person name="Zhang Y."/>
            <person name="Li Z."/>
            <person name="Wang Q."/>
            <person name="Van de Peer Y."/>
            <person name="Marchal K."/>
            <person name="Chen J."/>
        </authorList>
    </citation>
    <scope>NUCLEOTIDE SEQUENCE [LARGE SCALE GENOMIC DNA]</scope>
    <source>
        <tissue evidence="2">Leaf</tissue>
    </source>
</reference>
<evidence type="ECO:0000313" key="2">
    <source>
        <dbReference type="EMBL" id="DAD46043.1"/>
    </source>
</evidence>
<protein>
    <submittedName>
        <fullName evidence="2">Uncharacterized protein</fullName>
    </submittedName>
</protein>
<dbReference type="AlphaFoldDB" id="A0A822ZMP0"/>
<keyword evidence="3" id="KW-1185">Reference proteome</keyword>
<evidence type="ECO:0000256" key="1">
    <source>
        <dbReference type="SAM" id="SignalP"/>
    </source>
</evidence>
<proteinExistence type="predicted"/>
<dbReference type="Proteomes" id="UP000607653">
    <property type="component" value="Unassembled WGS sequence"/>
</dbReference>
<accession>A0A822ZMP0</accession>
<sequence length="62" mass="6682">MSASHSWLLSTLYLFMLGHWAEVVNGRQSSDGSLNIHKLLVVKGSFNSVASLGLACGEDSKM</sequence>
<keyword evidence="1" id="KW-0732">Signal</keyword>